<name>A0A8H4RKL2_9HELO</name>
<dbReference type="GO" id="GO:0006412">
    <property type="term" value="P:translation"/>
    <property type="evidence" value="ECO:0007669"/>
    <property type="project" value="InterPro"/>
</dbReference>
<comment type="caution">
    <text evidence="4">The sequence shown here is derived from an EMBL/GenBank/DDBJ whole genome shotgun (WGS) entry which is preliminary data.</text>
</comment>
<dbReference type="GO" id="GO:1990904">
    <property type="term" value="C:ribonucleoprotein complex"/>
    <property type="evidence" value="ECO:0007669"/>
    <property type="project" value="UniProtKB-KW"/>
</dbReference>
<dbReference type="GO" id="GO:0003735">
    <property type="term" value="F:structural constituent of ribosome"/>
    <property type="evidence" value="ECO:0007669"/>
    <property type="project" value="InterPro"/>
</dbReference>
<keyword evidence="3" id="KW-0687">Ribonucleoprotein</keyword>
<dbReference type="Proteomes" id="UP000566819">
    <property type="component" value="Unassembled WGS sequence"/>
</dbReference>
<evidence type="ECO:0000256" key="2">
    <source>
        <dbReference type="ARBA" id="ARBA00022980"/>
    </source>
</evidence>
<dbReference type="Gene3D" id="1.10.287.3980">
    <property type="match status" value="1"/>
</dbReference>
<evidence type="ECO:0000256" key="3">
    <source>
        <dbReference type="ARBA" id="ARBA00023274"/>
    </source>
</evidence>
<organism evidence="4 5">
    <name type="scientific">Cudoniella acicularis</name>
    <dbReference type="NCBI Taxonomy" id="354080"/>
    <lineage>
        <taxon>Eukaryota</taxon>
        <taxon>Fungi</taxon>
        <taxon>Dikarya</taxon>
        <taxon>Ascomycota</taxon>
        <taxon>Pezizomycotina</taxon>
        <taxon>Leotiomycetes</taxon>
        <taxon>Helotiales</taxon>
        <taxon>Tricladiaceae</taxon>
        <taxon>Cudoniella</taxon>
    </lineage>
</organism>
<dbReference type="Pfam" id="PF00468">
    <property type="entry name" value="Ribosomal_L34"/>
    <property type="match status" value="1"/>
</dbReference>
<keyword evidence="5" id="KW-1185">Reference proteome</keyword>
<evidence type="ECO:0000313" key="4">
    <source>
        <dbReference type="EMBL" id="KAF4629902.1"/>
    </source>
</evidence>
<gene>
    <name evidence="4" type="ORF">G7Y89_g8247</name>
</gene>
<evidence type="ECO:0000313" key="5">
    <source>
        <dbReference type="Proteomes" id="UP000566819"/>
    </source>
</evidence>
<comment type="similarity">
    <text evidence="1">Belongs to the bacterial ribosomal protein bL34 family.</text>
</comment>
<proteinExistence type="inferred from homology"/>
<keyword evidence="2" id="KW-0689">Ribosomal protein</keyword>
<reference evidence="4 5" key="1">
    <citation type="submission" date="2020-03" db="EMBL/GenBank/DDBJ databases">
        <title>Draft Genome Sequence of Cudoniella acicularis.</title>
        <authorList>
            <person name="Buettner E."/>
            <person name="Kellner H."/>
        </authorList>
    </citation>
    <scope>NUCLEOTIDE SEQUENCE [LARGE SCALE GENOMIC DNA]</scope>
    <source>
        <strain evidence="4 5">DSM 108380</strain>
    </source>
</reference>
<dbReference type="GO" id="GO:0005840">
    <property type="term" value="C:ribosome"/>
    <property type="evidence" value="ECO:0007669"/>
    <property type="project" value="UniProtKB-KW"/>
</dbReference>
<dbReference type="EMBL" id="JAAMPI010000613">
    <property type="protein sequence ID" value="KAF4629902.1"/>
    <property type="molecule type" value="Genomic_DNA"/>
</dbReference>
<dbReference type="OrthoDB" id="431691at2759"/>
<evidence type="ECO:0000256" key="1">
    <source>
        <dbReference type="ARBA" id="ARBA00010111"/>
    </source>
</evidence>
<dbReference type="AlphaFoldDB" id="A0A8H4RKL2"/>
<dbReference type="InterPro" id="IPR000271">
    <property type="entry name" value="Ribosomal_bL34"/>
</dbReference>
<sequence length="301" mass="33758">MLCQNCARGLSAFFKSSIVSRTVQNVAVKRTFTSLTPLRPTIFPSAFRTSTPVNASAAVVGEGVQVDLALAPFKMSTHPAMEAMQVRCAPRNTFNPSHFVRKRRHGFLARLRTQSSYDSSIITMHLSRLLALSALGVSVGLGLDLSRRTTAMIDVLWNVSNIRMENTLRSSGAVFSFDITDSAPAPQGFNTSCSYWNATSIYLPDNLPDSVNCTDLSVSFSIGMYNQKYFLFVHHEYGYCPNSQHKGYSCQDYGQWYFSADDVEGQVLDVRNDNGHYSHFTRDYIMMNPDRDIEVQVPFQY</sequence>
<protein>
    <submittedName>
        <fullName evidence="4">Uncharacterized protein</fullName>
    </submittedName>
</protein>
<accession>A0A8H4RKL2</accession>